<sequence length="556" mass="62953">MSQSSKAVSWTPKFSFAASPTIGDMLVDDSPVRIIIGPIGSGKTLACCFEIFRRALLQEPGPDGIRHFKAAVVRNTVPELKTTTVETWTAVFPPGKIGRFIKTSPMHHLINKPSNNWVPGLAPERQAPNAEPGLNLRVDFFGLDSDKDLERLMSYEATIFFFNELRFIPRIIFKTATDRVGRYPSIKKGGIFPTWEGVIADTNPPDKDHWIHEIEHEEHPPEGWKVWHQPPGVLEAEQIIEIDGMKAWKSKETGYPDAITRHESQVAFSAKRFWIANPHAENLFWINKHDPETGEYLLDPLGRRGHYLKKVAGAPLDWIKVMYQGYYGALKEGKPVIEEFDRDTMVDRSIEPLPHIPLIAGMDVGAGTLNPAIVFGQRTMKGRWLIHDEIAGLELGLVRFCEEIKARLPWMTKKTVMGDIWGDPAGEVRDGVTEQTYFWHFKKNGIYAMACPTNDLQTRIDAMKAPMGRMINKRPGILIHPRCTMLIKALESQWQFRRTQVKGVEKFMQTPDKSDFSHVAEALGYMLLGGGEGRALVRDPNRTFETVTANSEFDVW</sequence>
<evidence type="ECO:0000313" key="1">
    <source>
        <dbReference type="EMBL" id="KKL79669.1"/>
    </source>
</evidence>
<name>A0A0F9F003_9ZZZZ</name>
<organism evidence="1">
    <name type="scientific">marine sediment metagenome</name>
    <dbReference type="NCBI Taxonomy" id="412755"/>
    <lineage>
        <taxon>unclassified sequences</taxon>
        <taxon>metagenomes</taxon>
        <taxon>ecological metagenomes</taxon>
    </lineage>
</organism>
<evidence type="ECO:0008006" key="2">
    <source>
        <dbReference type="Google" id="ProtNLM"/>
    </source>
</evidence>
<proteinExistence type="predicted"/>
<dbReference type="EMBL" id="LAZR01023098">
    <property type="protein sequence ID" value="KKL79669.1"/>
    <property type="molecule type" value="Genomic_DNA"/>
</dbReference>
<dbReference type="AlphaFoldDB" id="A0A0F9F003"/>
<accession>A0A0F9F003</accession>
<dbReference type="Gene3D" id="3.30.420.280">
    <property type="match status" value="1"/>
</dbReference>
<gene>
    <name evidence="1" type="ORF">LCGC14_2012510</name>
</gene>
<dbReference type="Gene3D" id="3.40.50.300">
    <property type="entry name" value="P-loop containing nucleotide triphosphate hydrolases"/>
    <property type="match status" value="1"/>
</dbReference>
<dbReference type="InterPro" id="IPR027417">
    <property type="entry name" value="P-loop_NTPase"/>
</dbReference>
<protein>
    <recommendedName>
        <fullName evidence="2">Terminase large subunit gp17-like C-terminal domain-containing protein</fullName>
    </recommendedName>
</protein>
<reference evidence="1" key="1">
    <citation type="journal article" date="2015" name="Nature">
        <title>Complex archaea that bridge the gap between prokaryotes and eukaryotes.</title>
        <authorList>
            <person name="Spang A."/>
            <person name="Saw J.H."/>
            <person name="Jorgensen S.L."/>
            <person name="Zaremba-Niedzwiedzka K."/>
            <person name="Martijn J."/>
            <person name="Lind A.E."/>
            <person name="van Eijk R."/>
            <person name="Schleper C."/>
            <person name="Guy L."/>
            <person name="Ettema T.J."/>
        </authorList>
    </citation>
    <scope>NUCLEOTIDE SEQUENCE</scope>
</reference>
<comment type="caution">
    <text evidence="1">The sequence shown here is derived from an EMBL/GenBank/DDBJ whole genome shotgun (WGS) entry which is preliminary data.</text>
</comment>